<dbReference type="GO" id="GO:0005886">
    <property type="term" value="C:plasma membrane"/>
    <property type="evidence" value="ECO:0007669"/>
    <property type="project" value="TreeGrafter"/>
</dbReference>
<feature type="transmembrane region" description="Helical" evidence="6">
    <location>
        <begin position="269"/>
        <end position="291"/>
    </location>
</feature>
<feature type="transmembrane region" description="Helical" evidence="6">
    <location>
        <begin position="413"/>
        <end position="432"/>
    </location>
</feature>
<evidence type="ECO:0000313" key="8">
    <source>
        <dbReference type="Proteomes" id="UP000176944"/>
    </source>
</evidence>
<gene>
    <name evidence="7" type="ORF">BJP36_03850</name>
</gene>
<feature type="transmembrane region" description="Helical" evidence="6">
    <location>
        <begin position="163"/>
        <end position="187"/>
    </location>
</feature>
<keyword evidence="3 6" id="KW-0812">Transmembrane</keyword>
<protein>
    <submittedName>
        <fullName evidence="7">MATE family efflux transporter</fullName>
    </submittedName>
</protein>
<evidence type="ECO:0000256" key="1">
    <source>
        <dbReference type="ARBA" id="ARBA00004141"/>
    </source>
</evidence>
<feature type="transmembrane region" description="Helical" evidence="6">
    <location>
        <begin position="193"/>
        <end position="212"/>
    </location>
</feature>
<comment type="similarity">
    <text evidence="2">Belongs to the multi antimicrobial extrusion (MATE) (TC 2.A.66.1) family.</text>
</comment>
<evidence type="ECO:0000256" key="4">
    <source>
        <dbReference type="ARBA" id="ARBA00022989"/>
    </source>
</evidence>
<dbReference type="PANTHER" id="PTHR42893">
    <property type="entry name" value="PROTEIN DETOXIFICATION 44, CHLOROPLASTIC-RELATED"/>
    <property type="match status" value="1"/>
</dbReference>
<feature type="transmembrane region" description="Helical" evidence="6">
    <location>
        <begin position="12"/>
        <end position="32"/>
    </location>
</feature>
<dbReference type="CDD" id="cd13136">
    <property type="entry name" value="MATE_DinF_like"/>
    <property type="match status" value="1"/>
</dbReference>
<dbReference type="AlphaFoldDB" id="A0A1D9FV27"/>
<dbReference type="Proteomes" id="UP000176944">
    <property type="component" value="Chromosome"/>
</dbReference>
<evidence type="ECO:0000256" key="5">
    <source>
        <dbReference type="ARBA" id="ARBA00023136"/>
    </source>
</evidence>
<accession>A0A1D9FV27</accession>
<feature type="transmembrane region" description="Helical" evidence="6">
    <location>
        <begin position="138"/>
        <end position="156"/>
    </location>
</feature>
<keyword evidence="5 6" id="KW-0472">Membrane</keyword>
<feature type="transmembrane region" description="Helical" evidence="6">
    <location>
        <begin position="389"/>
        <end position="407"/>
    </location>
</feature>
<dbReference type="NCBIfam" id="TIGR00797">
    <property type="entry name" value="matE"/>
    <property type="match status" value="1"/>
</dbReference>
<feature type="transmembrane region" description="Helical" evidence="6">
    <location>
        <begin position="44"/>
        <end position="61"/>
    </location>
</feature>
<reference evidence="8" key="1">
    <citation type="submission" date="2016-10" db="EMBL/GenBank/DDBJ databases">
        <title>Comparative genomics uncovers the prolific and rare metabolic potential of the cyanobacterial genus Moorea.</title>
        <authorList>
            <person name="Leao T."/>
            <person name="Castelao G."/>
            <person name="Korobeynikov A."/>
            <person name="Monroe E.A."/>
            <person name="Podell S."/>
            <person name="Glukhov E."/>
            <person name="Allen E."/>
            <person name="Gerwick W.H."/>
            <person name="Gerwick L."/>
        </authorList>
    </citation>
    <scope>NUCLEOTIDE SEQUENCE [LARGE SCALE GENOMIC DNA]</scope>
    <source>
        <strain evidence="8">JHB</strain>
    </source>
</reference>
<evidence type="ECO:0000256" key="3">
    <source>
        <dbReference type="ARBA" id="ARBA00022692"/>
    </source>
</evidence>
<dbReference type="GO" id="GO:0042910">
    <property type="term" value="F:xenobiotic transmembrane transporter activity"/>
    <property type="evidence" value="ECO:0007669"/>
    <property type="project" value="InterPro"/>
</dbReference>
<dbReference type="PANTHER" id="PTHR42893:SF46">
    <property type="entry name" value="PROTEIN DETOXIFICATION 44, CHLOROPLASTIC"/>
    <property type="match status" value="1"/>
</dbReference>
<dbReference type="EMBL" id="CP017708">
    <property type="protein sequence ID" value="AOY79175.1"/>
    <property type="molecule type" value="Genomic_DNA"/>
</dbReference>
<dbReference type="Pfam" id="PF01554">
    <property type="entry name" value="MatE"/>
    <property type="match status" value="2"/>
</dbReference>
<proteinExistence type="inferred from homology"/>
<sequence>MSKDNTETFHLRFLRLATVNILSNIAIPLAGLVDTAFLGHLADINYLAGVALATVIFNLVYRNCNFLRMGTTGPTAQAEGRFDQDGVTLVLLRNALIALALGLLIILLQYPLREIGFTLLSAAPEVKAAGQDYFNARIWGAPATLLNLVLIGWFLGREKSTKVLVLSAIGNGANIILDYLLIIRWGWASAGAGFATAAGQYLMLLMGMIFIATENGYPQMLALVDKIFDLEAIKSTFKLNGNIWIRSIAGTVTISAFTDLSAYLGTMVLAINTLLLQVMIVTFYFIEGLSFATESIAGNFRGQGLTNKFPSLLRLSGASSLGIGLTIASLFVFLPDPLFGLMTNHGEVIDELHHYLLWLLPFLGLSSLAFMLDGYFLGLTEGALLRKGVVTGSLVGFLPVAVASWWFHSSQILWLAMCCYMGVRALALAVQVPKTMRSENI</sequence>
<evidence type="ECO:0000313" key="7">
    <source>
        <dbReference type="EMBL" id="AOY79175.1"/>
    </source>
</evidence>
<name>A0A1D9FV27_MOOP1</name>
<evidence type="ECO:0000256" key="2">
    <source>
        <dbReference type="ARBA" id="ARBA00010199"/>
    </source>
</evidence>
<feature type="transmembrane region" description="Helical" evidence="6">
    <location>
        <begin position="90"/>
        <end position="110"/>
    </location>
</feature>
<dbReference type="InterPro" id="IPR044644">
    <property type="entry name" value="DinF-like"/>
</dbReference>
<feature type="transmembrane region" description="Helical" evidence="6">
    <location>
        <begin position="243"/>
        <end position="263"/>
    </location>
</feature>
<keyword evidence="4 6" id="KW-1133">Transmembrane helix</keyword>
<dbReference type="InterPro" id="IPR002528">
    <property type="entry name" value="MATE_fam"/>
</dbReference>
<organism evidence="7 8">
    <name type="scientific">Moorena producens (strain JHB)</name>
    <dbReference type="NCBI Taxonomy" id="1454205"/>
    <lineage>
        <taxon>Bacteria</taxon>
        <taxon>Bacillati</taxon>
        <taxon>Cyanobacteriota</taxon>
        <taxon>Cyanophyceae</taxon>
        <taxon>Coleofasciculales</taxon>
        <taxon>Coleofasciculaceae</taxon>
        <taxon>Moorena</taxon>
    </lineage>
</organism>
<feature type="transmembrane region" description="Helical" evidence="6">
    <location>
        <begin position="312"/>
        <end position="335"/>
    </location>
</feature>
<dbReference type="NCBIfam" id="NF041358">
    <property type="entry name" value="GntT_guanitoxin"/>
    <property type="match status" value="1"/>
</dbReference>
<feature type="transmembrane region" description="Helical" evidence="6">
    <location>
        <begin position="355"/>
        <end position="377"/>
    </location>
</feature>
<dbReference type="GO" id="GO:0015297">
    <property type="term" value="F:antiporter activity"/>
    <property type="evidence" value="ECO:0007669"/>
    <property type="project" value="InterPro"/>
</dbReference>
<comment type="subcellular location">
    <subcellularLocation>
        <location evidence="1">Membrane</location>
        <topology evidence="1">Multi-pass membrane protein</topology>
    </subcellularLocation>
</comment>
<evidence type="ECO:0000256" key="6">
    <source>
        <dbReference type="SAM" id="Phobius"/>
    </source>
</evidence>